<dbReference type="EMBL" id="LAYJ01000101">
    <property type="protein sequence ID" value="KKI50745.1"/>
    <property type="molecule type" value="Genomic_DNA"/>
</dbReference>
<dbReference type="GO" id="GO:0006465">
    <property type="term" value="P:signal peptide processing"/>
    <property type="evidence" value="ECO:0007669"/>
    <property type="project" value="InterPro"/>
</dbReference>
<evidence type="ECO:0000256" key="2">
    <source>
        <dbReference type="ARBA" id="ARBA00004401"/>
    </source>
</evidence>
<dbReference type="PANTHER" id="PTHR43390:SF1">
    <property type="entry name" value="CHLOROPLAST PROCESSING PEPTIDASE"/>
    <property type="match status" value="1"/>
</dbReference>
<dbReference type="GO" id="GO:0009003">
    <property type="term" value="F:signal peptidase activity"/>
    <property type="evidence" value="ECO:0007669"/>
    <property type="project" value="UniProtKB-EC"/>
</dbReference>
<dbReference type="OrthoDB" id="9802919at2"/>
<dbReference type="InterPro" id="IPR000223">
    <property type="entry name" value="Pept_S26A_signal_pept_1"/>
</dbReference>
<dbReference type="InterPro" id="IPR019533">
    <property type="entry name" value="Peptidase_S26"/>
</dbReference>
<evidence type="ECO:0000256" key="3">
    <source>
        <dbReference type="ARBA" id="ARBA00009370"/>
    </source>
</evidence>
<organism evidence="10 11">
    <name type="scientific">Christensenella hongkongensis</name>
    <dbReference type="NCBI Taxonomy" id="270498"/>
    <lineage>
        <taxon>Bacteria</taxon>
        <taxon>Bacillati</taxon>
        <taxon>Bacillota</taxon>
        <taxon>Clostridia</taxon>
        <taxon>Christensenellales</taxon>
        <taxon>Christensenellaceae</taxon>
        <taxon>Christensenella</taxon>
    </lineage>
</organism>
<evidence type="ECO:0000259" key="9">
    <source>
        <dbReference type="Pfam" id="PF10502"/>
    </source>
</evidence>
<evidence type="ECO:0000256" key="8">
    <source>
        <dbReference type="RuleBase" id="RU362042"/>
    </source>
</evidence>
<feature type="active site" evidence="7">
    <location>
        <position position="45"/>
    </location>
</feature>
<keyword evidence="5 8" id="KW-0645">Protease</keyword>
<dbReference type="GO" id="GO:0004252">
    <property type="term" value="F:serine-type endopeptidase activity"/>
    <property type="evidence" value="ECO:0007669"/>
    <property type="project" value="InterPro"/>
</dbReference>
<keyword evidence="11" id="KW-1185">Reference proteome</keyword>
<evidence type="ECO:0000256" key="1">
    <source>
        <dbReference type="ARBA" id="ARBA00000677"/>
    </source>
</evidence>
<dbReference type="InterPro" id="IPR019756">
    <property type="entry name" value="Pept_S26A_signal_pept_1_Ser-AS"/>
</dbReference>
<keyword evidence="8" id="KW-0812">Transmembrane</keyword>
<feature type="transmembrane region" description="Helical" evidence="8">
    <location>
        <begin position="16"/>
        <end position="41"/>
    </location>
</feature>
<evidence type="ECO:0000313" key="10">
    <source>
        <dbReference type="EMBL" id="KKI50745.1"/>
    </source>
</evidence>
<evidence type="ECO:0000313" key="11">
    <source>
        <dbReference type="Proteomes" id="UP000034076"/>
    </source>
</evidence>
<accession>A0A0M2NKH2</accession>
<dbReference type="EC" id="3.4.21.89" evidence="4 8"/>
<dbReference type="PATRIC" id="fig|270498.16.peg.2734"/>
<gene>
    <name evidence="10" type="ORF">CHK_1671</name>
</gene>
<dbReference type="InterPro" id="IPR019758">
    <property type="entry name" value="Pept_S26A_signal_pept_1_CS"/>
</dbReference>
<reference evidence="10 11" key="1">
    <citation type="submission" date="2015-04" db="EMBL/GenBank/DDBJ databases">
        <title>Draft genome sequence of bacteremic isolate Catabacter hongkongensis type strain HKU16T.</title>
        <authorList>
            <person name="Lau S.K."/>
            <person name="Teng J.L."/>
            <person name="Huang Y."/>
            <person name="Curreem S.O."/>
            <person name="Tsui S.K."/>
            <person name="Woo P.C."/>
        </authorList>
    </citation>
    <scope>NUCLEOTIDE SEQUENCE [LARGE SCALE GENOMIC DNA]</scope>
    <source>
        <strain evidence="10 11">HKU16</strain>
    </source>
</reference>
<dbReference type="STRING" id="270498.CHK_1671"/>
<dbReference type="CDD" id="cd06530">
    <property type="entry name" value="S26_SPase_I"/>
    <property type="match status" value="1"/>
</dbReference>
<protein>
    <recommendedName>
        <fullName evidence="4 8">Signal peptidase I</fullName>
        <ecNumber evidence="4 8">3.4.21.89</ecNumber>
    </recommendedName>
</protein>
<dbReference type="AlphaFoldDB" id="A0A0M2NKH2"/>
<feature type="active site" evidence="7">
    <location>
        <position position="86"/>
    </location>
</feature>
<dbReference type="NCBIfam" id="TIGR02227">
    <property type="entry name" value="sigpep_I_bact"/>
    <property type="match status" value="1"/>
</dbReference>
<sequence>MEKTVPQEKKKKSDKWFWIILAVVITGLICLRVFVLDWIWISGESMLPTLTDGELVLAEKVSKNTGGLSRGDLVIVIYPDGMQCVKRMIGMEGDTISIQDNMVIVNGDVIEEPYLNENSFPDMQTVVVPENSIFVMGDNRNHSSDSREPMIGPIPDDNIVGQAISVIYPFDRIRGVK</sequence>
<comment type="similarity">
    <text evidence="3 8">Belongs to the peptidase S26 family.</text>
</comment>
<evidence type="ECO:0000256" key="7">
    <source>
        <dbReference type="PIRSR" id="PIRSR600223-1"/>
    </source>
</evidence>
<dbReference type="PRINTS" id="PR00727">
    <property type="entry name" value="LEADERPTASE"/>
</dbReference>
<dbReference type="PROSITE" id="PS00761">
    <property type="entry name" value="SPASE_I_3"/>
    <property type="match status" value="1"/>
</dbReference>
<feature type="domain" description="Peptidase S26" evidence="9">
    <location>
        <begin position="16"/>
        <end position="167"/>
    </location>
</feature>
<dbReference type="Proteomes" id="UP000034076">
    <property type="component" value="Unassembled WGS sequence"/>
</dbReference>
<proteinExistence type="inferred from homology"/>
<evidence type="ECO:0000256" key="5">
    <source>
        <dbReference type="ARBA" id="ARBA00022670"/>
    </source>
</evidence>
<evidence type="ECO:0000256" key="4">
    <source>
        <dbReference type="ARBA" id="ARBA00013208"/>
    </source>
</evidence>
<dbReference type="RefSeq" id="WP_160295615.1">
    <property type="nucleotide sequence ID" value="NZ_LAYJ01000101.1"/>
</dbReference>
<keyword evidence="6 8" id="KW-0378">Hydrolase</keyword>
<dbReference type="GO" id="GO:0005886">
    <property type="term" value="C:plasma membrane"/>
    <property type="evidence" value="ECO:0007669"/>
    <property type="project" value="UniProtKB-SubCell"/>
</dbReference>
<keyword evidence="8" id="KW-1133">Transmembrane helix</keyword>
<dbReference type="Gene3D" id="2.10.109.10">
    <property type="entry name" value="Umud Fragment, subunit A"/>
    <property type="match status" value="1"/>
</dbReference>
<dbReference type="PROSITE" id="PS00501">
    <property type="entry name" value="SPASE_I_1"/>
    <property type="match status" value="1"/>
</dbReference>
<dbReference type="InterPro" id="IPR036286">
    <property type="entry name" value="LexA/Signal_pep-like_sf"/>
</dbReference>
<dbReference type="SUPFAM" id="SSF51306">
    <property type="entry name" value="LexA/Signal peptidase"/>
    <property type="match status" value="1"/>
</dbReference>
<evidence type="ECO:0000256" key="6">
    <source>
        <dbReference type="ARBA" id="ARBA00022801"/>
    </source>
</evidence>
<comment type="caution">
    <text evidence="10">The sequence shown here is derived from an EMBL/GenBank/DDBJ whole genome shotgun (WGS) entry which is preliminary data.</text>
</comment>
<comment type="subcellular location">
    <subcellularLocation>
        <location evidence="2">Cell membrane</location>
        <topology evidence="2">Single-pass type II membrane protein</topology>
    </subcellularLocation>
    <subcellularLocation>
        <location evidence="8">Membrane</location>
        <topology evidence="8">Single-pass type II membrane protein</topology>
    </subcellularLocation>
</comment>
<dbReference type="PANTHER" id="PTHR43390">
    <property type="entry name" value="SIGNAL PEPTIDASE I"/>
    <property type="match status" value="1"/>
</dbReference>
<dbReference type="Pfam" id="PF10502">
    <property type="entry name" value="Peptidase_S26"/>
    <property type="match status" value="1"/>
</dbReference>
<keyword evidence="8" id="KW-0472">Membrane</keyword>
<comment type="catalytic activity">
    <reaction evidence="1 8">
        <text>Cleavage of hydrophobic, N-terminal signal or leader sequences from secreted and periplasmic proteins.</text>
        <dbReference type="EC" id="3.4.21.89"/>
    </reaction>
</comment>
<name>A0A0M2NKH2_9FIRM</name>